<feature type="region of interest" description="Disordered" evidence="1">
    <location>
        <begin position="1"/>
        <end position="33"/>
    </location>
</feature>
<evidence type="ECO:0000313" key="2">
    <source>
        <dbReference type="EMBL" id="KOM25872.1"/>
    </source>
</evidence>
<organism evidence="2 3">
    <name type="scientific">Phaseolus angularis</name>
    <name type="common">Azuki bean</name>
    <name type="synonym">Vigna angularis</name>
    <dbReference type="NCBI Taxonomy" id="3914"/>
    <lineage>
        <taxon>Eukaryota</taxon>
        <taxon>Viridiplantae</taxon>
        <taxon>Streptophyta</taxon>
        <taxon>Embryophyta</taxon>
        <taxon>Tracheophyta</taxon>
        <taxon>Spermatophyta</taxon>
        <taxon>Magnoliopsida</taxon>
        <taxon>eudicotyledons</taxon>
        <taxon>Gunneridae</taxon>
        <taxon>Pentapetalae</taxon>
        <taxon>rosids</taxon>
        <taxon>fabids</taxon>
        <taxon>Fabales</taxon>
        <taxon>Fabaceae</taxon>
        <taxon>Papilionoideae</taxon>
        <taxon>50 kb inversion clade</taxon>
        <taxon>NPAAA clade</taxon>
        <taxon>indigoferoid/millettioid clade</taxon>
        <taxon>Phaseoleae</taxon>
        <taxon>Vigna</taxon>
    </lineage>
</organism>
<feature type="compositionally biased region" description="Pro residues" evidence="1">
    <location>
        <begin position="1"/>
        <end position="17"/>
    </location>
</feature>
<dbReference type="Proteomes" id="UP000053144">
    <property type="component" value="Unassembled WGS sequence"/>
</dbReference>
<protein>
    <submittedName>
        <fullName evidence="2">Uncharacterized protein</fullName>
    </submittedName>
</protein>
<accession>A0A0L9T5L9</accession>
<gene>
    <name evidence="2" type="ORF">LR48_Vigan205s000900</name>
</gene>
<dbReference type="EMBL" id="KQ258294">
    <property type="protein sequence ID" value="KOM25872.1"/>
    <property type="molecule type" value="Genomic_DNA"/>
</dbReference>
<name>A0A0L9T5L9_PHAAN</name>
<proteinExistence type="predicted"/>
<sequence>MPPPPNRPPPPSPPKPPNLHREQHHRASPPLTQALHRTIRNHTVTSIMDNQNRAPTLTASLSSSRCQHQSATSMSPDHQRRGHNLQQTTTPQHHNHPFRHHWVSLSTIVQPFFFTSSSRLADGAVAAHKI</sequence>
<dbReference type="Gramene" id="KOM25872">
    <property type="protein sequence ID" value="KOM25872"/>
    <property type="gene ID" value="LR48_Vigan205s000900"/>
</dbReference>
<feature type="compositionally biased region" description="Polar residues" evidence="1">
    <location>
        <begin position="45"/>
        <end position="76"/>
    </location>
</feature>
<reference evidence="3" key="1">
    <citation type="journal article" date="2015" name="Proc. Natl. Acad. Sci. U.S.A.">
        <title>Genome sequencing of adzuki bean (Vigna angularis) provides insight into high starch and low fat accumulation and domestication.</title>
        <authorList>
            <person name="Yang K."/>
            <person name="Tian Z."/>
            <person name="Chen C."/>
            <person name="Luo L."/>
            <person name="Zhao B."/>
            <person name="Wang Z."/>
            <person name="Yu L."/>
            <person name="Li Y."/>
            <person name="Sun Y."/>
            <person name="Li W."/>
            <person name="Chen Y."/>
            <person name="Li Y."/>
            <person name="Zhang Y."/>
            <person name="Ai D."/>
            <person name="Zhao J."/>
            <person name="Shang C."/>
            <person name="Ma Y."/>
            <person name="Wu B."/>
            <person name="Wang M."/>
            <person name="Gao L."/>
            <person name="Sun D."/>
            <person name="Zhang P."/>
            <person name="Guo F."/>
            <person name="Wang W."/>
            <person name="Li Y."/>
            <person name="Wang J."/>
            <person name="Varshney R.K."/>
            <person name="Wang J."/>
            <person name="Ling H.Q."/>
            <person name="Wan P."/>
        </authorList>
    </citation>
    <scope>NUCLEOTIDE SEQUENCE</scope>
    <source>
        <strain evidence="3">cv. Jingnong 6</strain>
    </source>
</reference>
<dbReference type="AlphaFoldDB" id="A0A0L9T5L9"/>
<feature type="region of interest" description="Disordered" evidence="1">
    <location>
        <begin position="45"/>
        <end position="96"/>
    </location>
</feature>
<evidence type="ECO:0000256" key="1">
    <source>
        <dbReference type="SAM" id="MobiDB-lite"/>
    </source>
</evidence>
<evidence type="ECO:0000313" key="3">
    <source>
        <dbReference type="Proteomes" id="UP000053144"/>
    </source>
</evidence>